<proteinExistence type="predicted"/>
<keyword evidence="3" id="KW-1185">Reference proteome</keyword>
<organism evidence="2 3">
    <name type="scientific">Hoeflea algicola</name>
    <dbReference type="NCBI Taxonomy" id="2983763"/>
    <lineage>
        <taxon>Bacteria</taxon>
        <taxon>Pseudomonadati</taxon>
        <taxon>Pseudomonadota</taxon>
        <taxon>Alphaproteobacteria</taxon>
        <taxon>Hyphomicrobiales</taxon>
        <taxon>Rhizobiaceae</taxon>
        <taxon>Hoeflea</taxon>
    </lineage>
</organism>
<dbReference type="SUPFAM" id="SSF81901">
    <property type="entry name" value="HCP-like"/>
    <property type="match status" value="1"/>
</dbReference>
<reference evidence="2" key="1">
    <citation type="submission" date="2022-10" db="EMBL/GenBank/DDBJ databases">
        <title>Hoeflea sp. G2-23, isolated from marine algae.</title>
        <authorList>
            <person name="Kristyanto S."/>
            <person name="Kim J.M."/>
            <person name="Jeon C.O."/>
        </authorList>
    </citation>
    <scope>NUCLEOTIDE SEQUENCE</scope>
    <source>
        <strain evidence="2">G2-23</strain>
    </source>
</reference>
<gene>
    <name evidence="2" type="ORF">OEG84_18035</name>
</gene>
<dbReference type="RefSeq" id="WP_267655013.1">
    <property type="nucleotide sequence ID" value="NZ_JAOVZR010000001.1"/>
</dbReference>
<feature type="signal peptide" evidence="1">
    <location>
        <begin position="1"/>
        <end position="24"/>
    </location>
</feature>
<sequence length="163" mass="17944">MFRKACIFSLLALGVMSVSSEAKAQAAVDTCLSQSGVDVKTRSLAKGSGPLDSCRLALRQSPKNDHVKFAFLRLLAWNQEYSELKRVASELGASGNASALFWMGVVYHRGYAGTAVDFDKARTNYAAAQRRSGQLRDANPSIRRTLRDNAYGSAQYNLRQIQY</sequence>
<comment type="caution">
    <text evidence="2">The sequence shown here is derived from an EMBL/GenBank/DDBJ whole genome shotgun (WGS) entry which is preliminary data.</text>
</comment>
<feature type="chain" id="PRO_5047097792" description="Sel1 repeat family protein" evidence="1">
    <location>
        <begin position="25"/>
        <end position="163"/>
    </location>
</feature>
<accession>A0ABT3ZD28</accession>
<dbReference type="Proteomes" id="UP001073227">
    <property type="component" value="Unassembled WGS sequence"/>
</dbReference>
<evidence type="ECO:0008006" key="4">
    <source>
        <dbReference type="Google" id="ProtNLM"/>
    </source>
</evidence>
<name>A0ABT3ZD28_9HYPH</name>
<evidence type="ECO:0000313" key="3">
    <source>
        <dbReference type="Proteomes" id="UP001073227"/>
    </source>
</evidence>
<keyword evidence="1" id="KW-0732">Signal</keyword>
<protein>
    <recommendedName>
        <fullName evidence="4">Sel1 repeat family protein</fullName>
    </recommendedName>
</protein>
<dbReference type="EMBL" id="JAOVZR010000001">
    <property type="protein sequence ID" value="MCY0149553.1"/>
    <property type="molecule type" value="Genomic_DNA"/>
</dbReference>
<evidence type="ECO:0000256" key="1">
    <source>
        <dbReference type="SAM" id="SignalP"/>
    </source>
</evidence>
<evidence type="ECO:0000313" key="2">
    <source>
        <dbReference type="EMBL" id="MCY0149553.1"/>
    </source>
</evidence>